<feature type="compositionally biased region" description="Polar residues" evidence="1">
    <location>
        <begin position="55"/>
        <end position="67"/>
    </location>
</feature>
<evidence type="ECO:0000313" key="5">
    <source>
        <dbReference type="WBParaSite" id="TCNE_0001875601-mRNA-1"/>
    </source>
</evidence>
<feature type="region of interest" description="Disordered" evidence="1">
    <location>
        <begin position="242"/>
        <end position="263"/>
    </location>
</feature>
<feature type="compositionally biased region" description="Basic and acidic residues" evidence="1">
    <location>
        <begin position="187"/>
        <end position="198"/>
    </location>
</feature>
<protein>
    <submittedName>
        <fullName evidence="3 5">Uncharacterized protein</fullName>
    </submittedName>
</protein>
<evidence type="ECO:0000256" key="1">
    <source>
        <dbReference type="SAM" id="MobiDB-lite"/>
    </source>
</evidence>
<dbReference type="EMBL" id="UYWY01025916">
    <property type="protein sequence ID" value="VDM50073.1"/>
    <property type="molecule type" value="Genomic_DNA"/>
</dbReference>
<feature type="compositionally biased region" description="Polar residues" evidence="1">
    <location>
        <begin position="245"/>
        <end position="256"/>
    </location>
</feature>
<dbReference type="Proteomes" id="UP000050794">
    <property type="component" value="Unassembled WGS sequence"/>
</dbReference>
<evidence type="ECO:0000313" key="3">
    <source>
        <dbReference type="EMBL" id="VDM50073.1"/>
    </source>
</evidence>
<reference evidence="5" key="1">
    <citation type="submission" date="2016-06" db="UniProtKB">
        <authorList>
            <consortium name="WormBaseParasite"/>
        </authorList>
    </citation>
    <scope>IDENTIFICATION</scope>
</reference>
<name>A0A183VDD2_TOXCA</name>
<organism evidence="4 5">
    <name type="scientific">Toxocara canis</name>
    <name type="common">Canine roundworm</name>
    <dbReference type="NCBI Taxonomy" id="6265"/>
    <lineage>
        <taxon>Eukaryota</taxon>
        <taxon>Metazoa</taxon>
        <taxon>Ecdysozoa</taxon>
        <taxon>Nematoda</taxon>
        <taxon>Chromadorea</taxon>
        <taxon>Rhabditida</taxon>
        <taxon>Spirurina</taxon>
        <taxon>Ascaridomorpha</taxon>
        <taxon>Ascaridoidea</taxon>
        <taxon>Toxocaridae</taxon>
        <taxon>Toxocara</taxon>
    </lineage>
</organism>
<feature type="region of interest" description="Disordered" evidence="1">
    <location>
        <begin position="51"/>
        <end position="120"/>
    </location>
</feature>
<keyword evidence="2" id="KW-0472">Membrane</keyword>
<dbReference type="AlphaFoldDB" id="A0A183VDD2"/>
<dbReference type="WBParaSite" id="TCNE_0001875601-mRNA-1">
    <property type="protein sequence ID" value="TCNE_0001875601-mRNA-1"/>
    <property type="gene ID" value="TCNE_0001875601"/>
</dbReference>
<feature type="region of interest" description="Disordered" evidence="1">
    <location>
        <begin position="161"/>
        <end position="218"/>
    </location>
</feature>
<keyword evidence="2" id="KW-0812">Transmembrane</keyword>
<feature type="compositionally biased region" description="Basic and acidic residues" evidence="1">
    <location>
        <begin position="207"/>
        <end position="218"/>
    </location>
</feature>
<keyword evidence="2" id="KW-1133">Transmembrane helix</keyword>
<sequence>MRAQWLVALARARNMNSAVPIYDCFITMLCFLIIFHVLLCAKKKKASSENDAVKKNQNQNQEGTTTAAGVDKNAGLGADDPDLVSRAPPPLPEEAEADLRSDRRVSSNRQTDAANVTFTTPTTLASAIPSFENKQLDKKEQNSAASTVLLSISKQLAANQGAAKKEDHTQAYYCSQKNEPMPRRKTFREIEQTQKSEQSEQTQMPELPKDKEKASKDGGIEKVELAIEVDKRKLVEKAGYRKTVESSNRCAPSSDRTQGEKSDQVVRSTHLKCFIKSVVVQNAKWLSVRATSYSF</sequence>
<evidence type="ECO:0000256" key="2">
    <source>
        <dbReference type="SAM" id="Phobius"/>
    </source>
</evidence>
<evidence type="ECO:0000313" key="4">
    <source>
        <dbReference type="Proteomes" id="UP000050794"/>
    </source>
</evidence>
<proteinExistence type="predicted"/>
<keyword evidence="4" id="KW-1185">Reference proteome</keyword>
<reference evidence="3 4" key="2">
    <citation type="submission" date="2018-11" db="EMBL/GenBank/DDBJ databases">
        <authorList>
            <consortium name="Pathogen Informatics"/>
        </authorList>
    </citation>
    <scope>NUCLEOTIDE SEQUENCE [LARGE SCALE GENOMIC DNA]</scope>
</reference>
<accession>A0A183VDD2</accession>
<gene>
    <name evidence="3" type="ORF">TCNE_LOCUS18752</name>
</gene>
<feature type="compositionally biased region" description="Polar residues" evidence="1">
    <location>
        <begin position="107"/>
        <end position="120"/>
    </location>
</feature>
<feature type="transmembrane region" description="Helical" evidence="2">
    <location>
        <begin position="20"/>
        <end position="41"/>
    </location>
</feature>